<gene>
    <name evidence="1" type="ORF">ELAC_1695</name>
</gene>
<organism evidence="1 2">
    <name type="scientific">Estrella lausannensis</name>
    <dbReference type="NCBI Taxonomy" id="483423"/>
    <lineage>
        <taxon>Bacteria</taxon>
        <taxon>Pseudomonadati</taxon>
        <taxon>Chlamydiota</taxon>
        <taxon>Chlamydiia</taxon>
        <taxon>Parachlamydiales</taxon>
        <taxon>Candidatus Criblamydiaceae</taxon>
        <taxon>Estrella</taxon>
    </lineage>
</organism>
<dbReference type="EMBL" id="CWGJ01000025">
    <property type="protein sequence ID" value="CRX39022.1"/>
    <property type="molecule type" value="Genomic_DNA"/>
</dbReference>
<sequence>MKEALIDVLTDLGLLPEKMVQEYTREAKESGLNVLRGEEGPGTSMKRVPGTLTKLLNYLERDRESNPQGVKKVLTLLEDLAFFSTYRLEFMEKRLKVLDEALLLRIYYRIMTMKAPYDVLNLIPEKRYFEGKLSLFQKIVLLSSIRFFSNNHVQSYWADPQFEEVFNSPFLREFLFFYEVKGKKYYIYDKESLLKAAKYGSRFSNVLEELRTLESNLDGYRKMMEKGEFPVKAAPERKEKELMSFLMRMGQFLSTQRKLIHSLAVEGGSEHKFRHVSACLTFATQFLLSIHKSHSQETSRLIFLQNFVDFRGLNPIQIEIVEENDPAKSTSFSYLDAMEFAVDIESVISKMIKDFADGRFKIRFREKKKEETPWSAPKSFLVVPKGGQVVFERPEDYIQSGGIQVDVWEQYRKAMLPESHPAKKFLSAIFKSRRVTKSLKEIRAAGFIMREEQTNGLVTCSHPDMSGYFFDLTLDNYVGMKAPKKYKLAYERMSLLAAWIKQKGLEDIFCLAKMWSFLLPPAPPSNWWLQGDRKILAIVREDLRELPSKVSLAQWSEPLDFKIVESLFQLSKETGLLLQSGKLHFTRDEKIVISPYCQLNSSKKNMLTFTGHLHKDLHQFSVAVINRLYS</sequence>
<proteinExistence type="predicted"/>
<accession>A0A0H5DR11</accession>
<protein>
    <submittedName>
        <fullName evidence="1">Uncharacterized protein</fullName>
    </submittedName>
</protein>
<evidence type="ECO:0000313" key="1">
    <source>
        <dbReference type="EMBL" id="CRX39022.1"/>
    </source>
</evidence>
<dbReference type="AlphaFoldDB" id="A0A0H5DR11"/>
<dbReference type="Proteomes" id="UP000220251">
    <property type="component" value="Unassembled WGS sequence"/>
</dbReference>
<evidence type="ECO:0000313" key="2">
    <source>
        <dbReference type="Proteomes" id="UP000220251"/>
    </source>
</evidence>
<dbReference type="RefSeq" id="WP_098038879.1">
    <property type="nucleotide sequence ID" value="NZ_CWGJ01000025.1"/>
</dbReference>
<reference evidence="2" key="1">
    <citation type="submission" date="2015-06" db="EMBL/GenBank/DDBJ databases">
        <authorList>
            <person name="Bertelli C."/>
        </authorList>
    </citation>
    <scope>NUCLEOTIDE SEQUENCE [LARGE SCALE GENOMIC DNA]</scope>
    <source>
        <strain evidence="2">CRIB-30</strain>
    </source>
</reference>
<keyword evidence="2" id="KW-1185">Reference proteome</keyword>
<name>A0A0H5DR11_9BACT</name>